<name>A0AC61QVH3_9FIRM</name>
<accession>A0AC61QVH3</accession>
<protein>
    <submittedName>
        <fullName evidence="1">Zinc-ribbon domain-containing protein</fullName>
    </submittedName>
</protein>
<sequence length="495" mass="55572">MNAKSFSLSAQGASHIRKNKECQDASGHYYDDKMAIAIVCDGHGGDDYMRSAFGSQFACNAAERNIKSFMENITKDKFFEDPEKLIVDLEASIINVWNQLIYAHYEKNPFTEEELSGISEKAKRRYTQEGRIESAYGTTLIAVAMTSEFWFGIQIGDGKCVAVNPEGKFVQPIPWNDKCFLNATTSICDSDALTNFRHFYHTKLPVAVFVGSDGIDDCFSNNEQLNNLYKTIVYSFGTSEFDEAIDGLKDYLPRLSAKGSGDDVSIASILDFDLLPELEIVKEFDREKEKARVEENARKEAERNEAEKRRVEEEHARFQQKKKNAETKKKGSAPKENMPKFCTECGSKLAESAKFCPDCGAKIVPIAGKKEQQPVQPQIQLFPIKRYDTDNENETVTQQNINIVDDASVDVSTSDGDNNNISNLENNVPTEIGTTEEKNNEDLVEINEENHSENTDECLVEGAETVESEDESGETEQASEVRAEDMEIEELKTDI</sequence>
<reference evidence="1" key="1">
    <citation type="submission" date="2019-04" db="EMBL/GenBank/DDBJ databases">
        <title>Microbes associate with the intestines of laboratory mice.</title>
        <authorList>
            <person name="Navarre W."/>
            <person name="Wong E."/>
            <person name="Huang K."/>
            <person name="Tropini C."/>
            <person name="Ng K."/>
            <person name="Yu B."/>
        </authorList>
    </citation>
    <scope>NUCLEOTIDE SEQUENCE</scope>
    <source>
        <strain evidence="1">NM72_1-8</strain>
    </source>
</reference>
<dbReference type="Proteomes" id="UP000307720">
    <property type="component" value="Unassembled WGS sequence"/>
</dbReference>
<organism evidence="1 2">
    <name type="scientific">Hominisplanchenecus murintestinalis</name>
    <dbReference type="NCBI Taxonomy" id="2941517"/>
    <lineage>
        <taxon>Bacteria</taxon>
        <taxon>Bacillati</taxon>
        <taxon>Bacillota</taxon>
        <taxon>Clostridia</taxon>
        <taxon>Lachnospirales</taxon>
        <taxon>Lachnospiraceae</taxon>
        <taxon>Hominisplanchenecus</taxon>
    </lineage>
</organism>
<keyword evidence="2" id="KW-1185">Reference proteome</keyword>
<dbReference type="EMBL" id="SRZB01000062">
    <property type="protein sequence ID" value="TGX96447.1"/>
    <property type="molecule type" value="Genomic_DNA"/>
</dbReference>
<gene>
    <name evidence="1" type="ORF">E5357_16100</name>
</gene>
<evidence type="ECO:0000313" key="1">
    <source>
        <dbReference type="EMBL" id="TGX96447.1"/>
    </source>
</evidence>
<proteinExistence type="predicted"/>
<evidence type="ECO:0000313" key="2">
    <source>
        <dbReference type="Proteomes" id="UP000307720"/>
    </source>
</evidence>
<comment type="caution">
    <text evidence="1">The sequence shown here is derived from an EMBL/GenBank/DDBJ whole genome shotgun (WGS) entry which is preliminary data.</text>
</comment>